<keyword evidence="2" id="KW-1185">Reference proteome</keyword>
<dbReference type="RefSeq" id="WP_020872459.1">
    <property type="nucleotide sequence ID" value="NZ_CP157809.1"/>
</dbReference>
<accession>A0ABR6LWI2</accession>
<dbReference type="EMBL" id="JACHNG010000001">
    <property type="protein sequence ID" value="MBB4786696.1"/>
    <property type="molecule type" value="Genomic_DNA"/>
</dbReference>
<comment type="caution">
    <text evidence="1">The sequence shown here is derived from an EMBL/GenBank/DDBJ whole genome shotgun (WGS) entry which is preliminary data.</text>
</comment>
<gene>
    <name evidence="1" type="ORF">BJY27_007657</name>
</gene>
<proteinExistence type="predicted"/>
<name>A0ABR6LWI2_9ACTN</name>
<evidence type="ECO:0000313" key="1">
    <source>
        <dbReference type="EMBL" id="MBB4786696.1"/>
    </source>
</evidence>
<dbReference type="Proteomes" id="UP000530530">
    <property type="component" value="Unassembled WGS sequence"/>
</dbReference>
<protein>
    <submittedName>
        <fullName evidence="1">Uncharacterized protein</fullName>
    </submittedName>
</protein>
<organism evidence="1 2">
    <name type="scientific">Streptomyces rapamycinicus</name>
    <dbReference type="NCBI Taxonomy" id="1226757"/>
    <lineage>
        <taxon>Bacteria</taxon>
        <taxon>Bacillati</taxon>
        <taxon>Actinomycetota</taxon>
        <taxon>Actinomycetes</taxon>
        <taxon>Kitasatosporales</taxon>
        <taxon>Streptomycetaceae</taxon>
        <taxon>Streptomyces</taxon>
        <taxon>Streptomyces violaceusniger group</taxon>
    </lineage>
</organism>
<sequence>MHDQRRVIVGEDLDIGPVVGGDLHGAEGGAGRELVTSSASVAMPTPSNAPVRRRLFCHNLANPSRSLPWGP</sequence>
<evidence type="ECO:0000313" key="2">
    <source>
        <dbReference type="Proteomes" id="UP000530530"/>
    </source>
</evidence>
<reference evidence="1 2" key="1">
    <citation type="submission" date="2020-08" db="EMBL/GenBank/DDBJ databases">
        <title>Sequencing the genomes of 1000 actinobacteria strains.</title>
        <authorList>
            <person name="Klenk H.-P."/>
        </authorList>
    </citation>
    <scope>NUCLEOTIDE SEQUENCE [LARGE SCALE GENOMIC DNA]</scope>
    <source>
        <strain evidence="1 2">DSM 41530</strain>
    </source>
</reference>